<evidence type="ECO:0000313" key="8">
    <source>
        <dbReference type="EMBL" id="KAF6139612.1"/>
    </source>
</evidence>
<reference evidence="8 9" key="1">
    <citation type="journal article" date="2020" name="IScience">
        <title>Genome Sequencing of the Endangered Kingdonia uniflora (Circaeasteraceae, Ranunculales) Reveals Potential Mechanisms of Evolutionary Specialization.</title>
        <authorList>
            <person name="Sun Y."/>
            <person name="Deng T."/>
            <person name="Zhang A."/>
            <person name="Moore M.J."/>
            <person name="Landis J.B."/>
            <person name="Lin N."/>
            <person name="Zhang H."/>
            <person name="Zhang X."/>
            <person name="Huang J."/>
            <person name="Zhang X."/>
            <person name="Sun H."/>
            <person name="Wang H."/>
        </authorList>
    </citation>
    <scope>NUCLEOTIDE SEQUENCE [LARGE SCALE GENOMIC DNA]</scope>
    <source>
        <strain evidence="8">TB1705</strain>
        <tissue evidence="8">Leaf</tissue>
    </source>
</reference>
<protein>
    <submittedName>
        <fullName evidence="8">Uncharacterized protein</fullName>
    </submittedName>
</protein>
<dbReference type="EMBL" id="JACGCM010002460">
    <property type="protein sequence ID" value="KAF6139612.1"/>
    <property type="molecule type" value="Genomic_DNA"/>
</dbReference>
<keyword evidence="3" id="KW-0547">Nucleotide-binding</keyword>
<evidence type="ECO:0000256" key="4">
    <source>
        <dbReference type="ARBA" id="ARBA00022777"/>
    </source>
</evidence>
<dbReference type="InterPro" id="IPR036426">
    <property type="entry name" value="Bulb-type_lectin_dom_sf"/>
</dbReference>
<dbReference type="Proteomes" id="UP000541444">
    <property type="component" value="Unassembled WGS sequence"/>
</dbReference>
<dbReference type="InterPro" id="IPR021820">
    <property type="entry name" value="S-locus_recpt_kinase_C"/>
</dbReference>
<dbReference type="InterPro" id="IPR001245">
    <property type="entry name" value="Ser-Thr/Tyr_kinase_cat_dom"/>
</dbReference>
<dbReference type="InterPro" id="IPR011009">
    <property type="entry name" value="Kinase-like_dom_sf"/>
</dbReference>
<gene>
    <name evidence="8" type="ORF">GIB67_033616</name>
</gene>
<name>A0A7J7LAL9_9MAGN</name>
<organism evidence="8 9">
    <name type="scientific">Kingdonia uniflora</name>
    <dbReference type="NCBI Taxonomy" id="39325"/>
    <lineage>
        <taxon>Eukaryota</taxon>
        <taxon>Viridiplantae</taxon>
        <taxon>Streptophyta</taxon>
        <taxon>Embryophyta</taxon>
        <taxon>Tracheophyta</taxon>
        <taxon>Spermatophyta</taxon>
        <taxon>Magnoliopsida</taxon>
        <taxon>Ranunculales</taxon>
        <taxon>Circaeasteraceae</taxon>
        <taxon>Kingdonia</taxon>
    </lineage>
</organism>
<keyword evidence="5" id="KW-0067">ATP-binding</keyword>
<accession>A0A7J7LAL9</accession>
<evidence type="ECO:0000256" key="1">
    <source>
        <dbReference type="ARBA" id="ARBA00022527"/>
    </source>
</evidence>
<dbReference type="Pfam" id="PF07714">
    <property type="entry name" value="PK_Tyr_Ser-Thr"/>
    <property type="match status" value="1"/>
</dbReference>
<dbReference type="GO" id="GO:0005524">
    <property type="term" value="F:ATP binding"/>
    <property type="evidence" value="ECO:0007669"/>
    <property type="project" value="UniProtKB-KW"/>
</dbReference>
<feature type="domain" description="Serine-threonine/tyrosine-protein kinase catalytic" evidence="6">
    <location>
        <begin position="46"/>
        <end position="135"/>
    </location>
</feature>
<dbReference type="Pfam" id="PF11883">
    <property type="entry name" value="DUF3403"/>
    <property type="match status" value="1"/>
</dbReference>
<evidence type="ECO:0000256" key="2">
    <source>
        <dbReference type="ARBA" id="ARBA00022679"/>
    </source>
</evidence>
<dbReference type="SUPFAM" id="SSF56112">
    <property type="entry name" value="Protein kinase-like (PK-like)"/>
    <property type="match status" value="1"/>
</dbReference>
<evidence type="ECO:0000313" key="9">
    <source>
        <dbReference type="Proteomes" id="UP000541444"/>
    </source>
</evidence>
<evidence type="ECO:0000259" key="7">
    <source>
        <dbReference type="Pfam" id="PF11883"/>
    </source>
</evidence>
<keyword evidence="4" id="KW-0418">Kinase</keyword>
<dbReference type="GO" id="GO:0004674">
    <property type="term" value="F:protein serine/threonine kinase activity"/>
    <property type="evidence" value="ECO:0007669"/>
    <property type="project" value="UniProtKB-KW"/>
</dbReference>
<sequence length="182" mass="20389">MSGTTKSHYLGLWFKDVSSNGTGKQRVLWMSFDYPTNVLLPEMNLGMNLMVIYMSPEYAVEGISSVKSDVFSYGVLLLEIAWETWQGGDVIELMDPILGISCPEEDVPRCIHVGHFCMQESAMDRPTMSEVVSMLSHETMQLWAPKQPAFNLLRGKGQADLSNDKAENCTRNELTISAMEGR</sequence>
<keyword evidence="9" id="KW-1185">Reference proteome</keyword>
<dbReference type="PANTHER" id="PTHR27002">
    <property type="entry name" value="RECEPTOR-LIKE SERINE/THREONINE-PROTEIN KINASE SD1-8"/>
    <property type="match status" value="1"/>
</dbReference>
<keyword evidence="1" id="KW-0723">Serine/threonine-protein kinase</keyword>
<dbReference type="GO" id="GO:0005886">
    <property type="term" value="C:plasma membrane"/>
    <property type="evidence" value="ECO:0007669"/>
    <property type="project" value="TreeGrafter"/>
</dbReference>
<feature type="domain" description="S-locus receptor kinase C-terminal" evidence="7">
    <location>
        <begin position="138"/>
        <end position="182"/>
    </location>
</feature>
<dbReference type="SUPFAM" id="SSF51110">
    <property type="entry name" value="alpha-D-mannose-specific plant lectins"/>
    <property type="match status" value="1"/>
</dbReference>
<dbReference type="OrthoDB" id="688481at2759"/>
<evidence type="ECO:0000256" key="5">
    <source>
        <dbReference type="ARBA" id="ARBA00022840"/>
    </source>
</evidence>
<evidence type="ECO:0000256" key="3">
    <source>
        <dbReference type="ARBA" id="ARBA00022741"/>
    </source>
</evidence>
<dbReference type="Gene3D" id="1.10.510.10">
    <property type="entry name" value="Transferase(Phosphotransferase) domain 1"/>
    <property type="match status" value="1"/>
</dbReference>
<dbReference type="AlphaFoldDB" id="A0A7J7LAL9"/>
<keyword evidence="2" id="KW-0808">Transferase</keyword>
<evidence type="ECO:0000259" key="6">
    <source>
        <dbReference type="Pfam" id="PF07714"/>
    </source>
</evidence>
<proteinExistence type="predicted"/>
<comment type="caution">
    <text evidence="8">The sequence shown here is derived from an EMBL/GenBank/DDBJ whole genome shotgun (WGS) entry which is preliminary data.</text>
</comment>